<dbReference type="GO" id="GO:0006355">
    <property type="term" value="P:regulation of DNA-templated transcription"/>
    <property type="evidence" value="ECO:0007669"/>
    <property type="project" value="TreeGrafter"/>
</dbReference>
<dbReference type="InterPro" id="IPR013637">
    <property type="entry name" value="Lys_sp_deMease-like_dom"/>
</dbReference>
<name>A0AAW0H4V8_MYOGA</name>
<dbReference type="SUPFAM" id="SSF57903">
    <property type="entry name" value="FYVE/PHD zinc finger"/>
    <property type="match status" value="1"/>
</dbReference>
<sequence length="1204" mass="137301">MIGLGLVAKEKTLRKKDSIQPDKEEVTCLPSVEVKEEDSGFGKVASFPDKDLNQSLKARTKMTMQLRNNHSNTQLECKRPPEAFGFEQATQEYTLQSFGEMADSFKADYFNMPVHMVPTEVVEKEFWRLVSSIEEDVTVEYGADIHSREFGSGFPVNNGKWNLSPEEEVEYATSGWNLNVMPVLDQSVLCHINADISGMKVPWLYVGMVFSAFCWHIEDHWSYSINYLHWGEPKTWYGVPSLAAEHLEEVMKRLTPELFDCQPDLLHQLVTLMNPNTLMSHGVPVVRTNQCAGEFVVTFPRAYHSGFNQGYNFAEAVNFCTADWLPAGRQCIEHYRRLQRYCVFSHEELICKMAAFPEKLDLNLAVAVHKEMFILVQEERRLRKTLLEKGITEAEREAFELLPDDERQCIKCKTTCFLSALACYDCPDGLVCLSHINDLCKCSRNRQYLRYRYTLDELPAMLQKLKIRAESFDNWAKNVQAALEVEDGRKRSFEELRALESEARERRFPNSELLQRLKNCLSEAEACISQVLGLVSNSDDRLEAPQLTLTELQVLLKQMDTLPCAMHQINEVKDVLQQVEAYQIQTREALISVPYNSELLQSLLEKGQQLCVEVPEAHQLQEMVEQVQWLDQVKQALSPSAQRHSLVIMKKLLVTGNKVPSSPSVNKARAELQELLTIAERWEEKAHFCLEARQKHTPATLEVIIREAENIPVYLPNIQSLKEALTKAQAWIADVNEIQNGDHYPCLDDLEGLVAVGRDLPVELEELRQLENQVLTAHSWKKKASKTFLKKNSCYTLLEVLCPCADVGSVSTKRSRWMEKEIGLYKYDTELLGLSAQDLRDPGSVIMAFKEGEAKEKEGILQLRHINSAKPNPISSSTAASATSICVCGQVPAGEEALQCDLCQDWFHGQCVTVPRLLSSLRASPTSSQLLAWWEWNTKFLCPLCMRSRRPRLETILSLLVGLQRLPVRLPEGEALQCLTERAIGWQGRARQALASEDVAALLEQLAKVRQQLQNKLRHEKAPTSSSDLASDSLRNSTGKDILKEEELVLNEDRLLSPEKTLRKETLYKRDEELLPSLLSQLTGPVLELPEATRAPLEELMMEGDLLEVTLDENYSIWQLLQAGQNPNLERILTLLELEKSENPEEQTPERRQQRRQKVDLSRKEHKHILEEHMSSVQKKDISPPSFSSITPLLHLSYFHQQEL</sequence>
<dbReference type="Pfam" id="PF08429">
    <property type="entry name" value="PLU-1"/>
    <property type="match status" value="1"/>
</dbReference>
<feature type="domain" description="JmjC" evidence="21">
    <location>
        <begin position="170"/>
        <end position="336"/>
    </location>
</feature>
<evidence type="ECO:0000313" key="23">
    <source>
        <dbReference type="Proteomes" id="UP001488838"/>
    </source>
</evidence>
<dbReference type="InterPro" id="IPR011011">
    <property type="entry name" value="Znf_FYVE_PHD"/>
</dbReference>
<dbReference type="PANTHER" id="PTHR10694:SF137">
    <property type="entry name" value="LYSINE-SPECIFIC DEMETHYLASE 5D"/>
    <property type="match status" value="1"/>
</dbReference>
<evidence type="ECO:0000256" key="14">
    <source>
        <dbReference type="ARBA" id="ARBA00023002"/>
    </source>
</evidence>
<dbReference type="Pfam" id="PF02928">
    <property type="entry name" value="zf-C5HC2"/>
    <property type="match status" value="1"/>
</dbReference>
<dbReference type="InterPro" id="IPR019786">
    <property type="entry name" value="Zinc_finger_PHD-type_CS"/>
</dbReference>
<keyword evidence="11" id="KW-0832">Ubl conjugation</keyword>
<evidence type="ECO:0000256" key="17">
    <source>
        <dbReference type="ARBA" id="ARBA00048734"/>
    </source>
</evidence>
<feature type="region of interest" description="Disordered" evidence="19">
    <location>
        <begin position="1014"/>
        <end position="1036"/>
    </location>
</feature>
<keyword evidence="8" id="KW-0677">Repeat</keyword>
<dbReference type="SMART" id="SM00558">
    <property type="entry name" value="JmjC"/>
    <property type="match status" value="1"/>
</dbReference>
<feature type="compositionally biased region" description="Polar residues" evidence="19">
    <location>
        <begin position="1023"/>
        <end position="1036"/>
    </location>
</feature>
<feature type="region of interest" description="Disordered" evidence="19">
    <location>
        <begin position="1141"/>
        <end position="1164"/>
    </location>
</feature>
<keyword evidence="9 18" id="KW-0863">Zinc-finger</keyword>
<evidence type="ECO:0000259" key="20">
    <source>
        <dbReference type="PROSITE" id="PS50016"/>
    </source>
</evidence>
<dbReference type="GO" id="GO:0000785">
    <property type="term" value="C:chromatin"/>
    <property type="evidence" value="ECO:0007669"/>
    <property type="project" value="TreeGrafter"/>
</dbReference>
<keyword evidence="7" id="KW-0479">Metal-binding</keyword>
<evidence type="ECO:0000256" key="1">
    <source>
        <dbReference type="ARBA" id="ARBA00001954"/>
    </source>
</evidence>
<evidence type="ECO:0000256" key="11">
    <source>
        <dbReference type="ARBA" id="ARBA00022843"/>
    </source>
</evidence>
<keyword evidence="14" id="KW-0560">Oxidoreductase</keyword>
<dbReference type="EC" id="1.14.11.67" evidence="4"/>
<dbReference type="Gene3D" id="3.30.40.10">
    <property type="entry name" value="Zinc/RING finger domain, C3HC4 (zinc finger)"/>
    <property type="match status" value="1"/>
</dbReference>
<dbReference type="InterPro" id="IPR004198">
    <property type="entry name" value="Znf_C5HC2"/>
</dbReference>
<accession>A0AAW0H4V8</accession>
<evidence type="ECO:0000256" key="8">
    <source>
        <dbReference type="ARBA" id="ARBA00022737"/>
    </source>
</evidence>
<evidence type="ECO:0000256" key="7">
    <source>
        <dbReference type="ARBA" id="ARBA00022723"/>
    </source>
</evidence>
<dbReference type="InterPro" id="IPR048615">
    <property type="entry name" value="KDM5_C-hel"/>
</dbReference>
<dbReference type="InterPro" id="IPR013083">
    <property type="entry name" value="Znf_RING/FYVE/PHD"/>
</dbReference>
<dbReference type="Pfam" id="PF00628">
    <property type="entry name" value="PHD"/>
    <property type="match status" value="1"/>
</dbReference>
<dbReference type="PANTHER" id="PTHR10694">
    <property type="entry name" value="LYSINE-SPECIFIC DEMETHYLASE"/>
    <property type="match status" value="1"/>
</dbReference>
<gene>
    <name evidence="22" type="ORF">U0070_010777</name>
</gene>
<evidence type="ECO:0000256" key="2">
    <source>
        <dbReference type="ARBA" id="ARBA00004123"/>
    </source>
</evidence>
<evidence type="ECO:0000256" key="9">
    <source>
        <dbReference type="ARBA" id="ARBA00022771"/>
    </source>
</evidence>
<dbReference type="Gene3D" id="2.60.120.650">
    <property type="entry name" value="Cupin"/>
    <property type="match status" value="1"/>
</dbReference>
<dbReference type="AlphaFoldDB" id="A0AAW0H4V8"/>
<evidence type="ECO:0000256" key="3">
    <source>
        <dbReference type="ARBA" id="ARBA00006801"/>
    </source>
</evidence>
<dbReference type="GO" id="GO:0008270">
    <property type="term" value="F:zinc ion binding"/>
    <property type="evidence" value="ECO:0007669"/>
    <property type="project" value="UniProtKB-KW"/>
</dbReference>
<dbReference type="InterPro" id="IPR001965">
    <property type="entry name" value="Znf_PHD"/>
</dbReference>
<evidence type="ECO:0000256" key="13">
    <source>
        <dbReference type="ARBA" id="ARBA00022964"/>
    </source>
</evidence>
<evidence type="ECO:0000256" key="10">
    <source>
        <dbReference type="ARBA" id="ARBA00022833"/>
    </source>
</evidence>
<dbReference type="PROSITE" id="PS01359">
    <property type="entry name" value="ZF_PHD_1"/>
    <property type="match status" value="1"/>
</dbReference>
<keyword evidence="15" id="KW-0408">Iron</keyword>
<comment type="catalytic activity">
    <reaction evidence="17">
        <text>N(6),N(6),N(6)-trimethyl-L-lysyl(4)-[histone H3] + 3 2-oxoglutarate + 3 O2 = L-lysyl(4)-[histone H3] + 3 formaldehyde + 3 succinate + 3 CO2</text>
        <dbReference type="Rhea" id="RHEA:60208"/>
        <dbReference type="Rhea" id="RHEA-COMP:15537"/>
        <dbReference type="Rhea" id="RHEA-COMP:15547"/>
        <dbReference type="ChEBI" id="CHEBI:15379"/>
        <dbReference type="ChEBI" id="CHEBI:16526"/>
        <dbReference type="ChEBI" id="CHEBI:16810"/>
        <dbReference type="ChEBI" id="CHEBI:16842"/>
        <dbReference type="ChEBI" id="CHEBI:29969"/>
        <dbReference type="ChEBI" id="CHEBI:30031"/>
        <dbReference type="ChEBI" id="CHEBI:61961"/>
        <dbReference type="EC" id="1.14.11.67"/>
    </reaction>
</comment>
<comment type="subcellular location">
    <subcellularLocation>
        <location evidence="2">Nucleus</location>
    </subcellularLocation>
</comment>
<dbReference type="InterPro" id="IPR019787">
    <property type="entry name" value="Znf_PHD-finger"/>
</dbReference>
<keyword evidence="16" id="KW-0539">Nucleus</keyword>
<evidence type="ECO:0000256" key="4">
    <source>
        <dbReference type="ARBA" id="ARBA00012902"/>
    </source>
</evidence>
<proteinExistence type="inferred from homology"/>
<comment type="similarity">
    <text evidence="3">Belongs to the JARID1 histone demethylase family.</text>
</comment>
<keyword evidence="6" id="KW-0597">Phosphoprotein</keyword>
<evidence type="ECO:0000256" key="18">
    <source>
        <dbReference type="PROSITE-ProRule" id="PRU00146"/>
    </source>
</evidence>
<dbReference type="FunFam" id="3.30.40.10:FF:000072">
    <property type="entry name" value="lysine-specific demethylase 5C isoform X2"/>
    <property type="match status" value="1"/>
</dbReference>
<evidence type="ECO:0000256" key="6">
    <source>
        <dbReference type="ARBA" id="ARBA00022553"/>
    </source>
</evidence>
<dbReference type="EMBL" id="JBBHLL010001184">
    <property type="protein sequence ID" value="KAK7796448.1"/>
    <property type="molecule type" value="Genomic_DNA"/>
</dbReference>
<dbReference type="FunFam" id="2.60.120.650:FF:000001">
    <property type="entry name" value="Putative lysine-specific demethylase 5b"/>
    <property type="match status" value="1"/>
</dbReference>
<dbReference type="InterPro" id="IPR003347">
    <property type="entry name" value="JmjC_dom"/>
</dbReference>
<dbReference type="Pfam" id="PF21323">
    <property type="entry name" value="KDM5_C-hel"/>
    <property type="match status" value="1"/>
</dbReference>
<protein>
    <recommendedName>
        <fullName evidence="4">[histone H3]-trimethyl-L-lysine(4) demethylase</fullName>
        <ecNumber evidence="4">1.14.11.67</ecNumber>
    </recommendedName>
</protein>
<dbReference type="PROSITE" id="PS50016">
    <property type="entry name" value="ZF_PHD_2"/>
    <property type="match status" value="1"/>
</dbReference>
<dbReference type="GO" id="GO:0005634">
    <property type="term" value="C:nucleus"/>
    <property type="evidence" value="ECO:0007669"/>
    <property type="project" value="UniProtKB-SubCell"/>
</dbReference>
<feature type="domain" description="PHD-type" evidence="20">
    <location>
        <begin position="883"/>
        <end position="948"/>
    </location>
</feature>
<dbReference type="Pfam" id="PF02373">
    <property type="entry name" value="JmjC"/>
    <property type="match status" value="1"/>
</dbReference>
<keyword evidence="10" id="KW-0862">Zinc</keyword>
<dbReference type="Proteomes" id="UP001488838">
    <property type="component" value="Unassembled WGS sequence"/>
</dbReference>
<evidence type="ECO:0000256" key="19">
    <source>
        <dbReference type="SAM" id="MobiDB-lite"/>
    </source>
</evidence>
<keyword evidence="13" id="KW-0223">Dioxygenase</keyword>
<comment type="cofactor">
    <cofactor evidence="1">
        <name>Fe(2+)</name>
        <dbReference type="ChEBI" id="CHEBI:29033"/>
    </cofactor>
</comment>
<evidence type="ECO:0000313" key="22">
    <source>
        <dbReference type="EMBL" id="KAK7796448.1"/>
    </source>
</evidence>
<evidence type="ECO:0000259" key="21">
    <source>
        <dbReference type="PROSITE" id="PS51184"/>
    </source>
</evidence>
<evidence type="ECO:0000256" key="12">
    <source>
        <dbReference type="ARBA" id="ARBA00022853"/>
    </source>
</evidence>
<dbReference type="PROSITE" id="PS51184">
    <property type="entry name" value="JMJC"/>
    <property type="match status" value="1"/>
</dbReference>
<dbReference type="SUPFAM" id="SSF51197">
    <property type="entry name" value="Clavaminate synthase-like"/>
    <property type="match status" value="1"/>
</dbReference>
<evidence type="ECO:0000256" key="5">
    <source>
        <dbReference type="ARBA" id="ARBA00022499"/>
    </source>
</evidence>
<reference evidence="22 23" key="1">
    <citation type="journal article" date="2023" name="bioRxiv">
        <title>Conserved and derived expression patterns and positive selection on dental genes reveal complex evolutionary context of ever-growing rodent molars.</title>
        <authorList>
            <person name="Calamari Z.T."/>
            <person name="Song A."/>
            <person name="Cohen E."/>
            <person name="Akter M."/>
            <person name="Roy R.D."/>
            <person name="Hallikas O."/>
            <person name="Christensen M.M."/>
            <person name="Li P."/>
            <person name="Marangoni P."/>
            <person name="Jernvall J."/>
            <person name="Klein O.D."/>
        </authorList>
    </citation>
    <scope>NUCLEOTIDE SEQUENCE [LARGE SCALE GENOMIC DNA]</scope>
    <source>
        <strain evidence="22">V071</strain>
    </source>
</reference>
<evidence type="ECO:0000256" key="16">
    <source>
        <dbReference type="ARBA" id="ARBA00023242"/>
    </source>
</evidence>
<keyword evidence="23" id="KW-1185">Reference proteome</keyword>
<evidence type="ECO:0000256" key="15">
    <source>
        <dbReference type="ARBA" id="ARBA00023004"/>
    </source>
</evidence>
<keyword evidence="5" id="KW-1017">Isopeptide bond</keyword>
<dbReference type="SMART" id="SM00249">
    <property type="entry name" value="PHD"/>
    <property type="match status" value="1"/>
</dbReference>
<comment type="caution">
    <text evidence="22">The sequence shown here is derived from an EMBL/GenBank/DDBJ whole genome shotgun (WGS) entry which is preliminary data.</text>
</comment>
<dbReference type="GO" id="GO:0034647">
    <property type="term" value="F:histone H3K4me/H3K4me2/H3K4me3 demethylase activity"/>
    <property type="evidence" value="ECO:0007669"/>
    <property type="project" value="UniProtKB-EC"/>
</dbReference>
<keyword evidence="12" id="KW-0156">Chromatin regulator</keyword>
<organism evidence="22 23">
    <name type="scientific">Myodes glareolus</name>
    <name type="common">Bank vole</name>
    <name type="synonym">Clethrionomys glareolus</name>
    <dbReference type="NCBI Taxonomy" id="447135"/>
    <lineage>
        <taxon>Eukaryota</taxon>
        <taxon>Metazoa</taxon>
        <taxon>Chordata</taxon>
        <taxon>Craniata</taxon>
        <taxon>Vertebrata</taxon>
        <taxon>Euteleostomi</taxon>
        <taxon>Mammalia</taxon>
        <taxon>Eutheria</taxon>
        <taxon>Euarchontoglires</taxon>
        <taxon>Glires</taxon>
        <taxon>Rodentia</taxon>
        <taxon>Myomorpha</taxon>
        <taxon>Muroidea</taxon>
        <taxon>Cricetidae</taxon>
        <taxon>Arvicolinae</taxon>
        <taxon>Myodes</taxon>
    </lineage>
</organism>